<dbReference type="OrthoDB" id="3437016at2759"/>
<feature type="transmembrane region" description="Helical" evidence="7">
    <location>
        <begin position="188"/>
        <end position="210"/>
    </location>
</feature>
<keyword evidence="3 7" id="KW-0812">Transmembrane</keyword>
<feature type="transmembrane region" description="Helical" evidence="7">
    <location>
        <begin position="495"/>
        <end position="518"/>
    </location>
</feature>
<evidence type="ECO:0000259" key="8">
    <source>
        <dbReference type="PROSITE" id="PS50850"/>
    </source>
</evidence>
<dbReference type="Gene3D" id="1.20.1250.20">
    <property type="entry name" value="MFS general substrate transporter like domains"/>
    <property type="match status" value="1"/>
</dbReference>
<feature type="transmembrane region" description="Helical" evidence="7">
    <location>
        <begin position="399"/>
        <end position="421"/>
    </location>
</feature>
<dbReference type="InterPro" id="IPR036259">
    <property type="entry name" value="MFS_trans_sf"/>
</dbReference>
<keyword evidence="10" id="KW-1185">Reference proteome</keyword>
<feature type="transmembrane region" description="Helical" evidence="7">
    <location>
        <begin position="71"/>
        <end position="91"/>
    </location>
</feature>
<dbReference type="PANTHER" id="PTHR23501:SF191">
    <property type="entry name" value="VACUOLAR BASIC AMINO ACID TRANSPORTER 4"/>
    <property type="match status" value="1"/>
</dbReference>
<dbReference type="GO" id="GO:0012505">
    <property type="term" value="C:endomembrane system"/>
    <property type="evidence" value="ECO:0007669"/>
    <property type="project" value="UniProtKB-SubCell"/>
</dbReference>
<dbReference type="FunCoup" id="A0A165QP36">
    <property type="interactions" value="25"/>
</dbReference>
<evidence type="ECO:0000313" key="10">
    <source>
        <dbReference type="Proteomes" id="UP000077266"/>
    </source>
</evidence>
<proteinExistence type="predicted"/>
<reference evidence="9 10" key="1">
    <citation type="journal article" date="2016" name="Mol. Biol. Evol.">
        <title>Comparative Genomics of Early-Diverging Mushroom-Forming Fungi Provides Insights into the Origins of Lignocellulose Decay Capabilities.</title>
        <authorList>
            <person name="Nagy L.G."/>
            <person name="Riley R."/>
            <person name="Tritt A."/>
            <person name="Adam C."/>
            <person name="Daum C."/>
            <person name="Floudas D."/>
            <person name="Sun H."/>
            <person name="Yadav J.S."/>
            <person name="Pangilinan J."/>
            <person name="Larsson K.H."/>
            <person name="Matsuura K."/>
            <person name="Barry K."/>
            <person name="Labutti K."/>
            <person name="Kuo R."/>
            <person name="Ohm R.A."/>
            <person name="Bhattacharya S.S."/>
            <person name="Shirouzu T."/>
            <person name="Yoshinaga Y."/>
            <person name="Martin F.M."/>
            <person name="Grigoriev I.V."/>
            <person name="Hibbett D.S."/>
        </authorList>
    </citation>
    <scope>NUCLEOTIDE SEQUENCE [LARGE SCALE GENOMIC DNA]</scope>
    <source>
        <strain evidence="9 10">HHB12029</strain>
    </source>
</reference>
<evidence type="ECO:0000256" key="5">
    <source>
        <dbReference type="ARBA" id="ARBA00023136"/>
    </source>
</evidence>
<dbReference type="PANTHER" id="PTHR23501">
    <property type="entry name" value="MAJOR FACILITATOR SUPERFAMILY"/>
    <property type="match status" value="1"/>
</dbReference>
<feature type="transmembrane region" description="Helical" evidence="7">
    <location>
        <begin position="365"/>
        <end position="387"/>
    </location>
</feature>
<dbReference type="Proteomes" id="UP000077266">
    <property type="component" value="Unassembled WGS sequence"/>
</dbReference>
<feature type="transmembrane region" description="Helical" evidence="7">
    <location>
        <begin position="230"/>
        <end position="251"/>
    </location>
</feature>
<dbReference type="Pfam" id="PF07690">
    <property type="entry name" value="MFS_1"/>
    <property type="match status" value="1"/>
</dbReference>
<gene>
    <name evidence="9" type="ORF">EXIGLDRAFT_635228</name>
</gene>
<protein>
    <submittedName>
        <fullName evidence="9">MFS general substrate transporter</fullName>
    </submittedName>
</protein>
<dbReference type="InterPro" id="IPR020846">
    <property type="entry name" value="MFS_dom"/>
</dbReference>
<evidence type="ECO:0000313" key="9">
    <source>
        <dbReference type="EMBL" id="KZW03875.1"/>
    </source>
</evidence>
<dbReference type="STRING" id="1314781.A0A165QP36"/>
<feature type="domain" description="Major facilitator superfamily (MFS) profile" evidence="8">
    <location>
        <begin position="37"/>
        <end position="527"/>
    </location>
</feature>
<feature type="transmembrane region" description="Helical" evidence="7">
    <location>
        <begin position="263"/>
        <end position="281"/>
    </location>
</feature>
<evidence type="ECO:0000256" key="3">
    <source>
        <dbReference type="ARBA" id="ARBA00022692"/>
    </source>
</evidence>
<evidence type="ECO:0000256" key="4">
    <source>
        <dbReference type="ARBA" id="ARBA00022989"/>
    </source>
</evidence>
<dbReference type="PROSITE" id="PS50850">
    <property type="entry name" value="MFS"/>
    <property type="match status" value="1"/>
</dbReference>
<feature type="transmembrane region" description="Helical" evidence="7">
    <location>
        <begin position="302"/>
        <end position="320"/>
    </location>
</feature>
<feature type="transmembrane region" description="Helical" evidence="7">
    <location>
        <begin position="103"/>
        <end position="121"/>
    </location>
</feature>
<dbReference type="GO" id="GO:0015174">
    <property type="term" value="F:basic amino acid transmembrane transporter activity"/>
    <property type="evidence" value="ECO:0007669"/>
    <property type="project" value="TreeGrafter"/>
</dbReference>
<keyword evidence="5 7" id="KW-0472">Membrane</keyword>
<organism evidence="9 10">
    <name type="scientific">Exidia glandulosa HHB12029</name>
    <dbReference type="NCBI Taxonomy" id="1314781"/>
    <lineage>
        <taxon>Eukaryota</taxon>
        <taxon>Fungi</taxon>
        <taxon>Dikarya</taxon>
        <taxon>Basidiomycota</taxon>
        <taxon>Agaricomycotina</taxon>
        <taxon>Agaricomycetes</taxon>
        <taxon>Auriculariales</taxon>
        <taxon>Exidiaceae</taxon>
        <taxon>Exidia</taxon>
    </lineage>
</organism>
<feature type="transmembrane region" description="Helical" evidence="7">
    <location>
        <begin position="34"/>
        <end position="59"/>
    </location>
</feature>
<feature type="region of interest" description="Disordered" evidence="6">
    <location>
        <begin position="531"/>
        <end position="557"/>
    </location>
</feature>
<keyword evidence="2" id="KW-0813">Transport</keyword>
<feature type="transmembrane region" description="Helical" evidence="7">
    <location>
        <begin position="163"/>
        <end position="182"/>
    </location>
</feature>
<dbReference type="InParanoid" id="A0A165QP36"/>
<feature type="transmembrane region" description="Helical" evidence="7">
    <location>
        <begin position="340"/>
        <end position="358"/>
    </location>
</feature>
<evidence type="ECO:0000256" key="1">
    <source>
        <dbReference type="ARBA" id="ARBA00004127"/>
    </source>
</evidence>
<comment type="subcellular location">
    <subcellularLocation>
        <location evidence="1">Endomembrane system</location>
        <topology evidence="1">Multi-pass membrane protein</topology>
    </subcellularLocation>
</comment>
<evidence type="ECO:0000256" key="2">
    <source>
        <dbReference type="ARBA" id="ARBA00022448"/>
    </source>
</evidence>
<dbReference type="GO" id="GO:0000329">
    <property type="term" value="C:fungal-type vacuole membrane"/>
    <property type="evidence" value="ECO:0007669"/>
    <property type="project" value="TreeGrafter"/>
</dbReference>
<keyword evidence="4 7" id="KW-1133">Transmembrane helix</keyword>
<dbReference type="AlphaFoldDB" id="A0A165QP36"/>
<dbReference type="GO" id="GO:0005886">
    <property type="term" value="C:plasma membrane"/>
    <property type="evidence" value="ECO:0007669"/>
    <property type="project" value="TreeGrafter"/>
</dbReference>
<dbReference type="EMBL" id="KV425882">
    <property type="protein sequence ID" value="KZW03875.1"/>
    <property type="molecule type" value="Genomic_DNA"/>
</dbReference>
<dbReference type="InterPro" id="IPR011701">
    <property type="entry name" value="MFS"/>
</dbReference>
<evidence type="ECO:0000256" key="6">
    <source>
        <dbReference type="SAM" id="MobiDB-lite"/>
    </source>
</evidence>
<evidence type="ECO:0000256" key="7">
    <source>
        <dbReference type="SAM" id="Phobius"/>
    </source>
</evidence>
<feature type="region of interest" description="Disordered" evidence="6">
    <location>
        <begin position="1"/>
        <end position="25"/>
    </location>
</feature>
<feature type="transmembrane region" description="Helical" evidence="7">
    <location>
        <begin position="127"/>
        <end position="151"/>
    </location>
</feature>
<dbReference type="SUPFAM" id="SSF103473">
    <property type="entry name" value="MFS general substrate transporter"/>
    <property type="match status" value="1"/>
</dbReference>
<accession>A0A165QP36</accession>
<feature type="compositionally biased region" description="Basic and acidic residues" evidence="6">
    <location>
        <begin position="1"/>
        <end position="13"/>
    </location>
</feature>
<name>A0A165QP36_EXIGL</name>
<feature type="compositionally biased region" description="Polar residues" evidence="6">
    <location>
        <begin position="15"/>
        <end position="25"/>
    </location>
</feature>
<sequence length="557" mass="59067">MPHDSHSETERTPLLRNNSQPDATPRVQVSKSDLVWVLAALWSAVFLGALDGTIVATILNPVGSYFNKSHQASYLGTSYLLSVCCCSGVYGRLSDILGRKLTMLLALSLFGVGTAFCGLAPSMESLIAARAIAGLGGGGIMTVSSIAVTDLIPLKRRGLYQGLANILFGLGAGLGGPLGGWLNDAWGWRSAFLVQIPVLIFSATLIVLKVDIPLPPAVAAQSTREKLARIDYLGALTLMITVASLLLGVSLKTDEDLAWSNPIVVGLLVTAVLGGAAFAFVEARVAREPILPMSLLLQRTPAAVGLSNFFVSIHAFSMLYNVPLYFEAVRLSRSTDAGLHLLPNSVALSVGSVAAGWFMRHTGKYWSLTFASAVGCLIASSMVATWSDTTHWLHLWLDIVPSGLGGSALITSTLIALISSVDREHVAVATGLSYLFRTTGQVLGVSLSGALIQAVLLRSLRANITGPDAEDIIQRVRHSTAVIPTLDPISRAAAIAAYASALRAAFIAQVVVSVFALLSVMPIEEFPLAGSHEEQAEHDRQRRERTLGRSNDEGNHA</sequence>